<dbReference type="AlphaFoldDB" id="A0A402AN24"/>
<dbReference type="InterPro" id="IPR038725">
    <property type="entry name" value="YdaG_split_barrel_FMN-bd"/>
</dbReference>
<dbReference type="Gene3D" id="2.30.110.10">
    <property type="entry name" value="Electron Transport, Fmn-binding Protein, Chain A"/>
    <property type="match status" value="1"/>
</dbReference>
<proteinExistence type="predicted"/>
<name>A0A402AN24_9CHLR</name>
<dbReference type="SUPFAM" id="SSF50475">
    <property type="entry name" value="FMN-binding split barrel"/>
    <property type="match status" value="1"/>
</dbReference>
<comment type="caution">
    <text evidence="2">The sequence shown here is derived from an EMBL/GenBank/DDBJ whole genome shotgun (WGS) entry which is preliminary data.</text>
</comment>
<dbReference type="PANTHER" id="PTHR34818">
    <property type="entry name" value="PROTEIN BLI-3"/>
    <property type="match status" value="1"/>
</dbReference>
<accession>A0A402AN24</accession>
<dbReference type="PANTHER" id="PTHR34818:SF1">
    <property type="entry name" value="PROTEIN BLI-3"/>
    <property type="match status" value="1"/>
</dbReference>
<keyword evidence="3" id="KW-1185">Reference proteome</keyword>
<dbReference type="Pfam" id="PF16242">
    <property type="entry name" value="Pyrid_ox_like"/>
    <property type="match status" value="1"/>
</dbReference>
<dbReference type="InterPro" id="IPR012349">
    <property type="entry name" value="Split_barrel_FMN-bd"/>
</dbReference>
<evidence type="ECO:0000259" key="1">
    <source>
        <dbReference type="Pfam" id="PF16242"/>
    </source>
</evidence>
<dbReference type="OrthoDB" id="9795235at2"/>
<protein>
    <submittedName>
        <fullName evidence="2">General stress protein</fullName>
    </submittedName>
</protein>
<evidence type="ECO:0000313" key="3">
    <source>
        <dbReference type="Proteomes" id="UP000287188"/>
    </source>
</evidence>
<feature type="domain" description="General stress protein FMN-binding split barrel" evidence="1">
    <location>
        <begin position="12"/>
        <end position="156"/>
    </location>
</feature>
<gene>
    <name evidence="2" type="ORF">KDK_43160</name>
</gene>
<evidence type="ECO:0000313" key="2">
    <source>
        <dbReference type="EMBL" id="GCE20516.1"/>
    </source>
</evidence>
<sequence>MSAHTENKSDTKLLSEKIKDIRMAMMTTIEPDGSLHSRPMATQDFKALEFDGDLWFLTYVTSPKVEDVQQHQQVNLSYSKPGDNLFVSVSGTAQIVQDRQKIKDLWNPFFKTWFPNGEDDPNIVLLKVHVQSAEYWDAPSGKMGLLYTIVKGLTTHGEKQAGEDVKLNMQ</sequence>
<dbReference type="Proteomes" id="UP000287188">
    <property type="component" value="Unassembled WGS sequence"/>
</dbReference>
<reference evidence="3" key="1">
    <citation type="submission" date="2018-12" db="EMBL/GenBank/DDBJ databases">
        <title>Tengunoibacter tsumagoiensis gen. nov., sp. nov., Dictyobacter kobayashii sp. nov., D. alpinus sp. nov., and D. joshuensis sp. nov. and description of Dictyobacteraceae fam. nov. within the order Ktedonobacterales isolated from Tengu-no-mugimeshi.</title>
        <authorList>
            <person name="Wang C.M."/>
            <person name="Zheng Y."/>
            <person name="Sakai Y."/>
            <person name="Toyoda A."/>
            <person name="Minakuchi Y."/>
            <person name="Abe K."/>
            <person name="Yokota A."/>
            <person name="Yabe S."/>
        </authorList>
    </citation>
    <scope>NUCLEOTIDE SEQUENCE [LARGE SCALE GENOMIC DNA]</scope>
    <source>
        <strain evidence="3">Uno11</strain>
    </source>
</reference>
<organism evidence="2 3">
    <name type="scientific">Dictyobacter kobayashii</name>
    <dbReference type="NCBI Taxonomy" id="2014872"/>
    <lineage>
        <taxon>Bacteria</taxon>
        <taxon>Bacillati</taxon>
        <taxon>Chloroflexota</taxon>
        <taxon>Ktedonobacteria</taxon>
        <taxon>Ktedonobacterales</taxon>
        <taxon>Dictyobacteraceae</taxon>
        <taxon>Dictyobacter</taxon>
    </lineage>
</organism>
<dbReference type="EMBL" id="BIFS01000001">
    <property type="protein sequence ID" value="GCE20516.1"/>
    <property type="molecule type" value="Genomic_DNA"/>
</dbReference>
<dbReference type="RefSeq" id="WP_126552186.1">
    <property type="nucleotide sequence ID" value="NZ_BIFS01000001.1"/>
</dbReference>
<dbReference type="InterPro" id="IPR052917">
    <property type="entry name" value="Stress-Dev_Protein"/>
</dbReference>